<gene>
    <name evidence="1" type="ORF">RUN39_v1_300021</name>
</gene>
<sequence>MEKPTVLEVAVASLDWDASVQLLQSLREQLQGVDPMVGVDWPPVPREQAPDNPVGFILYLEPALAQRLAQGIYSWLAAHENTTVILRNEGQAVELTEGLGFPAVYRDIQLMLPGEPGQTPTSCPLPPDLDGD</sequence>
<evidence type="ECO:0000313" key="1">
    <source>
        <dbReference type="EMBL" id="CUV12033.1"/>
    </source>
</evidence>
<proteinExistence type="predicted"/>
<protein>
    <submittedName>
        <fullName evidence="1">Conserved hypothethical protein</fullName>
    </submittedName>
</protein>
<organism evidence="1">
    <name type="scientific">Ralstonia solanacearum</name>
    <name type="common">Pseudomonas solanacearum</name>
    <dbReference type="NCBI Taxonomy" id="305"/>
    <lineage>
        <taxon>Bacteria</taxon>
        <taxon>Pseudomonadati</taxon>
        <taxon>Pseudomonadota</taxon>
        <taxon>Betaproteobacteria</taxon>
        <taxon>Burkholderiales</taxon>
        <taxon>Burkholderiaceae</taxon>
        <taxon>Ralstonia</taxon>
        <taxon>Ralstonia solanacearum species complex</taxon>
    </lineage>
</organism>
<reference evidence="1" key="1">
    <citation type="submission" date="2015-10" db="EMBL/GenBank/DDBJ databases">
        <authorList>
            <person name="Gilbert D.G."/>
        </authorList>
    </citation>
    <scope>NUCLEOTIDE SEQUENCE</scope>
    <source>
        <strain evidence="1">Phyl III-seqv23</strain>
    </source>
</reference>
<dbReference type="AlphaFoldDB" id="A0A0S4TQK6"/>
<dbReference type="EMBL" id="LN899819">
    <property type="protein sequence ID" value="CUV12033.1"/>
    <property type="molecule type" value="Genomic_DNA"/>
</dbReference>
<accession>A0A0S4TQK6</accession>
<name>A0A0S4TQK6_RALSL</name>